<sequence length="42" mass="4425">MLHPGIFALFMPGEPHKPGCRVGEAQAIAKVVIKVRASLLAA</sequence>
<dbReference type="SUPFAM" id="SSF51197">
    <property type="entry name" value="Clavaminate synthase-like"/>
    <property type="match status" value="1"/>
</dbReference>
<name>A0A076LPH4_9GAMM</name>
<reference evidence="1 2" key="1">
    <citation type="journal article" date="2012" name="PLoS ONE">
        <title>Edwardsiella comparative phylogenomics reveal the new intra/inter-species taxonomic relationships, virulence evolution and niche adaptation mechanisms.</title>
        <authorList>
            <person name="Yang M."/>
            <person name="Lv Y."/>
            <person name="Xiao J."/>
            <person name="Wu H."/>
            <person name="Zheng H."/>
            <person name="Liu Q."/>
            <person name="Zhang Y."/>
            <person name="Wang Q."/>
        </authorList>
    </citation>
    <scope>NUCLEOTIDE SEQUENCE [LARGE SCALE GENOMIC DNA]</scope>
    <source>
        <strain evidence="2">080813</strain>
    </source>
</reference>
<dbReference type="KEGG" id="ete:ETEE_3374"/>
<dbReference type="PANTHER" id="PTHR34986:SF5">
    <property type="entry name" value="N-ACETYLNEURAMINATE ANOMERASE NANQ"/>
    <property type="match status" value="1"/>
</dbReference>
<dbReference type="HOGENOM" id="CLU_3250754_0_0_6"/>
<organism evidence="1 2">
    <name type="scientific">Edwardsiella anguillarum ET080813</name>
    <dbReference type="NCBI Taxonomy" id="667120"/>
    <lineage>
        <taxon>Bacteria</taxon>
        <taxon>Pseudomonadati</taxon>
        <taxon>Pseudomonadota</taxon>
        <taxon>Gammaproteobacteria</taxon>
        <taxon>Enterobacterales</taxon>
        <taxon>Hafniaceae</taxon>
        <taxon>Edwardsiella</taxon>
    </lineage>
</organism>
<dbReference type="NCBIfam" id="TIGR00022">
    <property type="entry name" value="YhcH/YjgK/YiaL family protein"/>
    <property type="match status" value="1"/>
</dbReference>
<evidence type="ECO:0000313" key="1">
    <source>
        <dbReference type="EMBL" id="AIJ09796.1"/>
    </source>
</evidence>
<dbReference type="Proteomes" id="UP000028681">
    <property type="component" value="Chromosome"/>
</dbReference>
<dbReference type="GO" id="GO:0016853">
    <property type="term" value="F:isomerase activity"/>
    <property type="evidence" value="ECO:0007669"/>
    <property type="project" value="UniProtKB-KW"/>
</dbReference>
<accession>A0A076LPH4</accession>
<dbReference type="Pfam" id="PF04074">
    <property type="entry name" value="DUF386"/>
    <property type="match status" value="1"/>
</dbReference>
<dbReference type="AlphaFoldDB" id="A0A076LPH4"/>
<proteinExistence type="predicted"/>
<evidence type="ECO:0000313" key="2">
    <source>
        <dbReference type="Proteomes" id="UP000028681"/>
    </source>
</evidence>
<dbReference type="InterPro" id="IPR037012">
    <property type="entry name" value="NanQ/TabA/YiaL_sf"/>
</dbReference>
<dbReference type="EMBL" id="CP006664">
    <property type="protein sequence ID" value="AIJ09796.1"/>
    <property type="molecule type" value="Genomic_DNA"/>
</dbReference>
<dbReference type="PANTHER" id="PTHR34986">
    <property type="entry name" value="EVOLVED BETA-GALACTOSIDASE SUBUNIT BETA"/>
    <property type="match status" value="1"/>
</dbReference>
<protein>
    <submittedName>
        <fullName evidence="1">Putative sugar isomerase involved in processing of exogenous sialic acid</fullName>
    </submittedName>
</protein>
<gene>
    <name evidence="1" type="ORF">ETEE_3374</name>
</gene>
<keyword evidence="1" id="KW-0413">Isomerase</keyword>
<dbReference type="GO" id="GO:0005829">
    <property type="term" value="C:cytosol"/>
    <property type="evidence" value="ECO:0007669"/>
    <property type="project" value="TreeGrafter"/>
</dbReference>
<dbReference type="InterPro" id="IPR004375">
    <property type="entry name" value="NanQ/TabA/YiaL"/>
</dbReference>
<dbReference type="Gene3D" id="2.60.120.370">
    <property type="entry name" value="YhcH/YjgK/YiaL"/>
    <property type="match status" value="1"/>
</dbReference>